<feature type="domain" description="PIN" evidence="7">
    <location>
        <begin position="4"/>
        <end position="132"/>
    </location>
</feature>
<keyword evidence="6" id="KW-0800">Toxin</keyword>
<sequence>MRAVDTNVLIYAFLADSPLHDRAAAAVRELAESPAAWAIPWPCIHEFYAVVTNPKIFAGGSLASAARRQIDVWRSSPSLQLLGETSSHWVTLERILDGAGVVGPRVHDARIAAICIDHGVTEILTQDRDFASFEVAVVGLS</sequence>
<keyword evidence="5 6" id="KW-0460">Magnesium</keyword>
<keyword evidence="9" id="KW-1185">Reference proteome</keyword>
<keyword evidence="2 6" id="KW-0540">Nuclease</keyword>
<protein>
    <recommendedName>
        <fullName evidence="6">Ribonuclease VapC</fullName>
        <shortName evidence="6">RNase VapC</shortName>
        <ecNumber evidence="6">3.1.-.-</ecNumber>
    </recommendedName>
    <alternativeName>
        <fullName evidence="6">Toxin VapC</fullName>
    </alternativeName>
</protein>
<evidence type="ECO:0000256" key="5">
    <source>
        <dbReference type="ARBA" id="ARBA00022842"/>
    </source>
</evidence>
<evidence type="ECO:0000256" key="3">
    <source>
        <dbReference type="ARBA" id="ARBA00022723"/>
    </source>
</evidence>
<dbReference type="EMBL" id="FNPZ01000003">
    <property type="protein sequence ID" value="SDZ30922.1"/>
    <property type="molecule type" value="Genomic_DNA"/>
</dbReference>
<dbReference type="Proteomes" id="UP000198891">
    <property type="component" value="Unassembled WGS sequence"/>
</dbReference>
<dbReference type="NCBIfam" id="TIGR00028">
    <property type="entry name" value="Mtu_PIN_fam"/>
    <property type="match status" value="1"/>
</dbReference>
<dbReference type="Pfam" id="PF01850">
    <property type="entry name" value="PIN"/>
    <property type="match status" value="1"/>
</dbReference>
<feature type="binding site" evidence="6">
    <location>
        <position position="108"/>
    </location>
    <ligand>
        <name>Mg(2+)</name>
        <dbReference type="ChEBI" id="CHEBI:18420"/>
    </ligand>
</feature>
<name>A0A1H3RZ08_9MICO</name>
<dbReference type="STRING" id="381665.SAMN05216554_3187"/>
<gene>
    <name evidence="6" type="primary">vapC</name>
    <name evidence="8" type="ORF">SAMN05216554_3187</name>
</gene>
<evidence type="ECO:0000313" key="8">
    <source>
        <dbReference type="EMBL" id="SDZ30922.1"/>
    </source>
</evidence>
<dbReference type="GO" id="GO:0000287">
    <property type="term" value="F:magnesium ion binding"/>
    <property type="evidence" value="ECO:0007669"/>
    <property type="project" value="UniProtKB-UniRule"/>
</dbReference>
<dbReference type="InterPro" id="IPR022907">
    <property type="entry name" value="VapC_family"/>
</dbReference>
<dbReference type="SUPFAM" id="SSF88723">
    <property type="entry name" value="PIN domain-like"/>
    <property type="match status" value="1"/>
</dbReference>
<dbReference type="AlphaFoldDB" id="A0A1H3RZ08"/>
<comment type="similarity">
    <text evidence="6">Belongs to the PINc/VapC protein family.</text>
</comment>
<dbReference type="OrthoDB" id="556169at2"/>
<dbReference type="GO" id="GO:0090729">
    <property type="term" value="F:toxin activity"/>
    <property type="evidence" value="ECO:0007669"/>
    <property type="project" value="UniProtKB-KW"/>
</dbReference>
<evidence type="ECO:0000256" key="1">
    <source>
        <dbReference type="ARBA" id="ARBA00022649"/>
    </source>
</evidence>
<dbReference type="GO" id="GO:0016788">
    <property type="term" value="F:hydrolase activity, acting on ester bonds"/>
    <property type="evidence" value="ECO:0007669"/>
    <property type="project" value="InterPro"/>
</dbReference>
<comment type="cofactor">
    <cofactor evidence="6">
        <name>Mg(2+)</name>
        <dbReference type="ChEBI" id="CHEBI:18420"/>
    </cofactor>
</comment>
<feature type="binding site" evidence="6">
    <location>
        <position position="5"/>
    </location>
    <ligand>
        <name>Mg(2+)</name>
        <dbReference type="ChEBI" id="CHEBI:18420"/>
    </ligand>
</feature>
<accession>A0A1H3RZ08</accession>
<dbReference type="HAMAP" id="MF_00265">
    <property type="entry name" value="VapC_Nob1"/>
    <property type="match status" value="1"/>
</dbReference>
<comment type="function">
    <text evidence="6">Toxic component of a toxin-antitoxin (TA) system. An RNase.</text>
</comment>
<evidence type="ECO:0000256" key="2">
    <source>
        <dbReference type="ARBA" id="ARBA00022722"/>
    </source>
</evidence>
<keyword evidence="4 6" id="KW-0378">Hydrolase</keyword>
<proteinExistence type="inferred from homology"/>
<dbReference type="EC" id="3.1.-.-" evidence="6"/>
<dbReference type="GO" id="GO:0004540">
    <property type="term" value="F:RNA nuclease activity"/>
    <property type="evidence" value="ECO:0007669"/>
    <property type="project" value="InterPro"/>
</dbReference>
<evidence type="ECO:0000313" key="9">
    <source>
        <dbReference type="Proteomes" id="UP000198891"/>
    </source>
</evidence>
<keyword evidence="1 6" id="KW-1277">Toxin-antitoxin system</keyword>
<evidence type="ECO:0000259" key="7">
    <source>
        <dbReference type="Pfam" id="PF01850"/>
    </source>
</evidence>
<evidence type="ECO:0000256" key="4">
    <source>
        <dbReference type="ARBA" id="ARBA00022801"/>
    </source>
</evidence>
<dbReference type="InterPro" id="IPR029060">
    <property type="entry name" value="PIN-like_dom_sf"/>
</dbReference>
<dbReference type="InterPro" id="IPR006226">
    <property type="entry name" value="Mtu_PIN"/>
</dbReference>
<dbReference type="RefSeq" id="WP_092555518.1">
    <property type="nucleotide sequence ID" value="NZ_FNPZ01000003.1"/>
</dbReference>
<organism evidence="8 9">
    <name type="scientific">Herbiconiux ginsengi</name>
    <dbReference type="NCBI Taxonomy" id="381665"/>
    <lineage>
        <taxon>Bacteria</taxon>
        <taxon>Bacillati</taxon>
        <taxon>Actinomycetota</taxon>
        <taxon>Actinomycetes</taxon>
        <taxon>Micrococcales</taxon>
        <taxon>Microbacteriaceae</taxon>
        <taxon>Herbiconiux</taxon>
    </lineage>
</organism>
<evidence type="ECO:0000256" key="6">
    <source>
        <dbReference type="HAMAP-Rule" id="MF_00265"/>
    </source>
</evidence>
<reference evidence="8 9" key="1">
    <citation type="submission" date="2016-10" db="EMBL/GenBank/DDBJ databases">
        <authorList>
            <person name="de Groot N.N."/>
        </authorList>
    </citation>
    <scope>NUCLEOTIDE SEQUENCE [LARGE SCALE GENOMIC DNA]</scope>
    <source>
        <strain evidence="8 9">CGMCC 4.3491</strain>
    </source>
</reference>
<dbReference type="Gene3D" id="3.40.50.1010">
    <property type="entry name" value="5'-nuclease"/>
    <property type="match status" value="1"/>
</dbReference>
<dbReference type="GO" id="GO:0045926">
    <property type="term" value="P:negative regulation of growth"/>
    <property type="evidence" value="ECO:0007669"/>
    <property type="project" value="UniProtKB-ARBA"/>
</dbReference>
<dbReference type="InterPro" id="IPR002716">
    <property type="entry name" value="PIN_dom"/>
</dbReference>
<keyword evidence="3 6" id="KW-0479">Metal-binding</keyword>